<dbReference type="GO" id="GO:0046872">
    <property type="term" value="F:metal ion binding"/>
    <property type="evidence" value="ECO:0007669"/>
    <property type="project" value="UniProtKB-KW"/>
</dbReference>
<evidence type="ECO:0000256" key="3">
    <source>
        <dbReference type="RuleBase" id="RU003682"/>
    </source>
</evidence>
<dbReference type="Proteomes" id="UP000075243">
    <property type="component" value="Unassembled WGS sequence"/>
</dbReference>
<dbReference type="InterPro" id="IPR044861">
    <property type="entry name" value="IPNS-like_FE2OG_OXY"/>
</dbReference>
<dbReference type="SUPFAM" id="SSF51197">
    <property type="entry name" value="Clavaminate synthase-like"/>
    <property type="match status" value="1"/>
</dbReference>
<dbReference type="InterPro" id="IPR027443">
    <property type="entry name" value="IPNS-like_sf"/>
</dbReference>
<dbReference type="STRING" id="3821.A0A151RZ82"/>
<evidence type="ECO:0000256" key="1">
    <source>
        <dbReference type="ARBA" id="ARBA00022723"/>
    </source>
</evidence>
<dbReference type="InterPro" id="IPR026992">
    <property type="entry name" value="DIOX_N"/>
</dbReference>
<dbReference type="AlphaFoldDB" id="A0A151RZ82"/>
<feature type="domain" description="Fe2OG dioxygenase" evidence="4">
    <location>
        <begin position="146"/>
        <end position="257"/>
    </location>
</feature>
<proteinExistence type="inferred from homology"/>
<keyword evidence="2 3" id="KW-0408">Iron</keyword>
<evidence type="ECO:0000256" key="2">
    <source>
        <dbReference type="ARBA" id="ARBA00023004"/>
    </source>
</evidence>
<dbReference type="GO" id="GO:0016491">
    <property type="term" value="F:oxidoreductase activity"/>
    <property type="evidence" value="ECO:0007669"/>
    <property type="project" value="UniProtKB-KW"/>
</dbReference>
<dbReference type="Gene3D" id="2.60.120.330">
    <property type="entry name" value="B-lactam Antibiotic, Isopenicillin N Synthase, Chain"/>
    <property type="match status" value="1"/>
</dbReference>
<comment type="similarity">
    <text evidence="3">Belongs to the iron/ascorbate-dependent oxidoreductase family.</text>
</comment>
<dbReference type="Pfam" id="PF03171">
    <property type="entry name" value="2OG-FeII_Oxy"/>
    <property type="match status" value="1"/>
</dbReference>
<dbReference type="InterPro" id="IPR050231">
    <property type="entry name" value="Iron_ascorbate_oxido_reductase"/>
</dbReference>
<organism evidence="5 6">
    <name type="scientific">Cajanus cajan</name>
    <name type="common">Pigeon pea</name>
    <name type="synonym">Cajanus indicus</name>
    <dbReference type="NCBI Taxonomy" id="3821"/>
    <lineage>
        <taxon>Eukaryota</taxon>
        <taxon>Viridiplantae</taxon>
        <taxon>Streptophyta</taxon>
        <taxon>Embryophyta</taxon>
        <taxon>Tracheophyta</taxon>
        <taxon>Spermatophyta</taxon>
        <taxon>Magnoliopsida</taxon>
        <taxon>eudicotyledons</taxon>
        <taxon>Gunneridae</taxon>
        <taxon>Pentapetalae</taxon>
        <taxon>rosids</taxon>
        <taxon>fabids</taxon>
        <taxon>Fabales</taxon>
        <taxon>Fabaceae</taxon>
        <taxon>Papilionoideae</taxon>
        <taxon>50 kb inversion clade</taxon>
        <taxon>NPAAA clade</taxon>
        <taxon>indigoferoid/millettioid clade</taxon>
        <taxon>Phaseoleae</taxon>
        <taxon>Cajanus</taxon>
    </lineage>
</organism>
<keyword evidence="6" id="KW-1185">Reference proteome</keyword>
<dbReference type="OrthoDB" id="288590at2759"/>
<sequence length="315" mass="35711">MGETCIPVVDLSPFLREDEDSKKKAMEVITQACSEYGFFQIVNHGLSLDLIKEALQLSKTFFDYSYEEKSKSSASSGALFPPGYNRRPPHSPDKNEFLLVFPPGSSSNVFPPNPPNFRIVLEEMFVQMSKMGVLLESIINECLGLPTNFLKEFNHDRSGDYMVAFHYFPAASKNENNGITDRQDSNCITLAIQDGVGGLQIRKNGEWIPVVPTEGAIVVNVGNIIQVLSNKKFKSATYRVVRTEGRSRYSYAFFHNIIGDKWVEPLSQFTKDIGEPPKYRGFLYKDYQELRMKNKINPPSRPEDVIQITHYAIDN</sequence>
<evidence type="ECO:0000313" key="6">
    <source>
        <dbReference type="Proteomes" id="UP000075243"/>
    </source>
</evidence>
<dbReference type="Gramene" id="C.cajan_31197.t">
    <property type="protein sequence ID" value="C.cajan_31197.t"/>
    <property type="gene ID" value="C.cajan_31197"/>
</dbReference>
<evidence type="ECO:0000313" key="5">
    <source>
        <dbReference type="EMBL" id="KYP47878.1"/>
    </source>
</evidence>
<keyword evidence="1 3" id="KW-0479">Metal-binding</keyword>
<dbReference type="EMBL" id="KQ483514">
    <property type="protein sequence ID" value="KYP47878.1"/>
    <property type="molecule type" value="Genomic_DNA"/>
</dbReference>
<keyword evidence="3" id="KW-0560">Oxidoreductase</keyword>
<dbReference type="PANTHER" id="PTHR47990">
    <property type="entry name" value="2-OXOGLUTARATE (2OG) AND FE(II)-DEPENDENT OXYGENASE SUPERFAMILY PROTEIN-RELATED"/>
    <property type="match status" value="1"/>
</dbReference>
<name>A0A151RZ82_CAJCA</name>
<dbReference type="OMA" id="AHEDANC"/>
<protein>
    <submittedName>
        <fullName evidence="5">Flavonol synthase/flavanone 3-hydroxylase</fullName>
    </submittedName>
</protein>
<dbReference type="PROSITE" id="PS51471">
    <property type="entry name" value="FE2OG_OXY"/>
    <property type="match status" value="1"/>
</dbReference>
<reference evidence="5" key="1">
    <citation type="journal article" date="2012" name="Nat. Biotechnol.">
        <title>Draft genome sequence of pigeonpea (Cajanus cajan), an orphan legume crop of resource-poor farmers.</title>
        <authorList>
            <person name="Varshney R.K."/>
            <person name="Chen W."/>
            <person name="Li Y."/>
            <person name="Bharti A.K."/>
            <person name="Saxena R.K."/>
            <person name="Schlueter J.A."/>
            <person name="Donoghue M.T."/>
            <person name="Azam S."/>
            <person name="Fan G."/>
            <person name="Whaley A.M."/>
            <person name="Farmer A.D."/>
            <person name="Sheridan J."/>
            <person name="Iwata A."/>
            <person name="Tuteja R."/>
            <person name="Penmetsa R.V."/>
            <person name="Wu W."/>
            <person name="Upadhyaya H.D."/>
            <person name="Yang S.P."/>
            <person name="Shah T."/>
            <person name="Saxena K.B."/>
            <person name="Michael T."/>
            <person name="McCombie W.R."/>
            <person name="Yang B."/>
            <person name="Zhang G."/>
            <person name="Yang H."/>
            <person name="Wang J."/>
            <person name="Spillane C."/>
            <person name="Cook D.R."/>
            <person name="May G.D."/>
            <person name="Xu X."/>
            <person name="Jackson S.A."/>
        </authorList>
    </citation>
    <scope>NUCLEOTIDE SEQUENCE [LARGE SCALE GENOMIC DNA]</scope>
</reference>
<dbReference type="Pfam" id="PF14226">
    <property type="entry name" value="DIOX_N"/>
    <property type="match status" value="1"/>
</dbReference>
<accession>A0A151RZ82</accession>
<evidence type="ECO:0000259" key="4">
    <source>
        <dbReference type="PROSITE" id="PS51471"/>
    </source>
</evidence>
<gene>
    <name evidence="5" type="ORF">KK1_030448</name>
</gene>
<dbReference type="InterPro" id="IPR005123">
    <property type="entry name" value="Oxoglu/Fe-dep_dioxygenase_dom"/>
</dbReference>